<keyword evidence="2" id="KW-1185">Reference proteome</keyword>
<dbReference type="Proteomes" id="UP000008068">
    <property type="component" value="Unassembled WGS sequence"/>
</dbReference>
<dbReference type="HOGENOM" id="CLU_2040139_0_0_1"/>
<name>G0NAF2_CAEBE</name>
<evidence type="ECO:0000313" key="2">
    <source>
        <dbReference type="Proteomes" id="UP000008068"/>
    </source>
</evidence>
<dbReference type="InParanoid" id="G0NAF2"/>
<gene>
    <name evidence="1" type="ORF">CAEBREN_18010</name>
</gene>
<sequence>MSKATNFPKSKDEVVEFWKLMQKALIKIGSRQIEFWELEDIVEMALELQTSKVWEVEATYEKYPRMCVYLARVDMPVMEIVELHRRLRIQMDECDREDLETRGGVKIDTDRKQYVLGVKSIKEKNEK</sequence>
<organism evidence="2">
    <name type="scientific">Caenorhabditis brenneri</name>
    <name type="common">Nematode worm</name>
    <dbReference type="NCBI Taxonomy" id="135651"/>
    <lineage>
        <taxon>Eukaryota</taxon>
        <taxon>Metazoa</taxon>
        <taxon>Ecdysozoa</taxon>
        <taxon>Nematoda</taxon>
        <taxon>Chromadorea</taxon>
        <taxon>Rhabditida</taxon>
        <taxon>Rhabditina</taxon>
        <taxon>Rhabditomorpha</taxon>
        <taxon>Rhabditoidea</taxon>
        <taxon>Rhabditidae</taxon>
        <taxon>Peloderinae</taxon>
        <taxon>Caenorhabditis</taxon>
    </lineage>
</organism>
<dbReference type="AlphaFoldDB" id="G0NAF2"/>
<accession>G0NAF2</accession>
<dbReference type="EMBL" id="GL379854">
    <property type="protein sequence ID" value="EGT56143.1"/>
    <property type="molecule type" value="Genomic_DNA"/>
</dbReference>
<protein>
    <submittedName>
        <fullName evidence="1">Uncharacterized protein</fullName>
    </submittedName>
</protein>
<proteinExistence type="predicted"/>
<evidence type="ECO:0000313" key="1">
    <source>
        <dbReference type="EMBL" id="EGT56143.1"/>
    </source>
</evidence>
<reference evidence="2" key="1">
    <citation type="submission" date="2011-07" db="EMBL/GenBank/DDBJ databases">
        <authorList>
            <consortium name="Caenorhabditis brenneri Sequencing and Analysis Consortium"/>
            <person name="Wilson R.K."/>
        </authorList>
    </citation>
    <scope>NUCLEOTIDE SEQUENCE [LARGE SCALE GENOMIC DNA]</scope>
    <source>
        <strain evidence="2">PB2801</strain>
    </source>
</reference>